<dbReference type="Pfam" id="PF00651">
    <property type="entry name" value="BTB"/>
    <property type="match status" value="1"/>
</dbReference>
<dbReference type="InterPro" id="IPR052664">
    <property type="entry name" value="BTB-MATH_domain_protein"/>
</dbReference>
<keyword evidence="1" id="KW-0175">Coiled coil</keyword>
<dbReference type="PANTHER" id="PTHR22743:SF165">
    <property type="entry name" value="BTB AND MATH DOMAIN CONTAINING-RELATED"/>
    <property type="match status" value="1"/>
</dbReference>
<sequence>MSEQESTSIKRNLEENGQSSDSQKKQKLDVLEEGEIVEVTEQVIFNVNGSRFPLKNVEMLMKKSKFFNAMFSGKWKESKEEEIKISNVFARDFRLFLNVLDRKECCLNIGNISRALKLMDFFDCSQGMEDCKNWFLTDKMYPTKQKFDLLTENGLDDLKAPLLSQCTLVSDVTSVLPEDPEKWDEQSMREVLTFTMGLLGLHGNSPTRAGRPAIYKISDKLIKLNENIQFFEDSKEKLEELLEKNNKLQYNIDRLEFSIKKWRKLMEKIQEELNQNERVEDRDAELDSRRTELQNLIRKYRTEIQVYEEELKDLTEAQVLEKL</sequence>
<dbReference type="InterPro" id="IPR011333">
    <property type="entry name" value="SKP1/BTB/POZ_sf"/>
</dbReference>
<dbReference type="SUPFAM" id="SSF54695">
    <property type="entry name" value="POZ domain"/>
    <property type="match status" value="1"/>
</dbReference>
<evidence type="ECO:0000313" key="5">
    <source>
        <dbReference type="Proteomes" id="UP000230233"/>
    </source>
</evidence>
<reference evidence="5" key="1">
    <citation type="submission" date="2017-10" db="EMBL/GenBank/DDBJ databases">
        <title>Rapid genome shrinkage in a self-fertile nematode reveals novel sperm competition proteins.</title>
        <authorList>
            <person name="Yin D."/>
            <person name="Schwarz E.M."/>
            <person name="Thomas C.G."/>
            <person name="Felde R.L."/>
            <person name="Korf I.F."/>
            <person name="Cutter A.D."/>
            <person name="Schartner C.M."/>
            <person name="Ralston E.J."/>
            <person name="Meyer B.J."/>
            <person name="Haag E.S."/>
        </authorList>
    </citation>
    <scope>NUCLEOTIDE SEQUENCE [LARGE SCALE GENOMIC DNA]</scope>
    <source>
        <strain evidence="5">JU1422</strain>
    </source>
</reference>
<feature type="region of interest" description="Disordered" evidence="2">
    <location>
        <begin position="1"/>
        <end position="25"/>
    </location>
</feature>
<dbReference type="EMBL" id="PDUG01000002">
    <property type="protein sequence ID" value="PIC49195.1"/>
    <property type="molecule type" value="Genomic_DNA"/>
</dbReference>
<feature type="compositionally biased region" description="Polar residues" evidence="2">
    <location>
        <begin position="1"/>
        <end position="21"/>
    </location>
</feature>
<comment type="caution">
    <text evidence="4">The sequence shown here is derived from an EMBL/GenBank/DDBJ whole genome shotgun (WGS) entry which is preliminary data.</text>
</comment>
<evidence type="ECO:0000256" key="2">
    <source>
        <dbReference type="SAM" id="MobiDB-lite"/>
    </source>
</evidence>
<evidence type="ECO:0000256" key="1">
    <source>
        <dbReference type="SAM" id="Coils"/>
    </source>
</evidence>
<dbReference type="AlphaFoldDB" id="A0A2G5VBL9"/>
<keyword evidence="5" id="KW-1185">Reference proteome</keyword>
<evidence type="ECO:0000313" key="4">
    <source>
        <dbReference type="EMBL" id="PIC49195.1"/>
    </source>
</evidence>
<gene>
    <name evidence="4" type="primary">Cnig_chr_II.g7878</name>
    <name evidence="4" type="ORF">B9Z55_007878</name>
</gene>
<dbReference type="SMART" id="SM00225">
    <property type="entry name" value="BTB"/>
    <property type="match status" value="1"/>
</dbReference>
<dbReference type="PANTHER" id="PTHR22743">
    <property type="entry name" value="MEPRIN/TRAF-LIKE MATH FAMILY-C.ELEGANS"/>
    <property type="match status" value="1"/>
</dbReference>
<proteinExistence type="predicted"/>
<evidence type="ECO:0000259" key="3">
    <source>
        <dbReference type="SMART" id="SM00225"/>
    </source>
</evidence>
<organism evidence="4 5">
    <name type="scientific">Caenorhabditis nigoni</name>
    <dbReference type="NCBI Taxonomy" id="1611254"/>
    <lineage>
        <taxon>Eukaryota</taxon>
        <taxon>Metazoa</taxon>
        <taxon>Ecdysozoa</taxon>
        <taxon>Nematoda</taxon>
        <taxon>Chromadorea</taxon>
        <taxon>Rhabditida</taxon>
        <taxon>Rhabditina</taxon>
        <taxon>Rhabditomorpha</taxon>
        <taxon>Rhabditoidea</taxon>
        <taxon>Rhabditidae</taxon>
        <taxon>Peloderinae</taxon>
        <taxon>Caenorhabditis</taxon>
    </lineage>
</organism>
<dbReference type="Gene3D" id="3.30.710.10">
    <property type="entry name" value="Potassium Channel Kv1.1, Chain A"/>
    <property type="match status" value="1"/>
</dbReference>
<feature type="domain" description="BTB" evidence="3">
    <location>
        <begin position="41"/>
        <end position="139"/>
    </location>
</feature>
<protein>
    <recommendedName>
        <fullName evidence="3">BTB domain-containing protein</fullName>
    </recommendedName>
</protein>
<accession>A0A2G5VBL9</accession>
<dbReference type="Proteomes" id="UP000230233">
    <property type="component" value="Chromosome II"/>
</dbReference>
<dbReference type="InterPro" id="IPR000210">
    <property type="entry name" value="BTB/POZ_dom"/>
</dbReference>
<name>A0A2G5VBL9_9PELO</name>
<dbReference type="CDD" id="cd18186">
    <property type="entry name" value="BTB_POZ_ZBTB_KLHL-like"/>
    <property type="match status" value="1"/>
</dbReference>
<feature type="coiled-coil region" evidence="1">
    <location>
        <begin position="221"/>
        <end position="317"/>
    </location>
</feature>